<evidence type="ECO:0000256" key="8">
    <source>
        <dbReference type="ARBA" id="ARBA00023128"/>
    </source>
</evidence>
<evidence type="ECO:0000259" key="10">
    <source>
        <dbReference type="Pfam" id="PF00676"/>
    </source>
</evidence>
<dbReference type="GO" id="GO:0009083">
    <property type="term" value="P:branched-chain amino acid catabolic process"/>
    <property type="evidence" value="ECO:0007669"/>
    <property type="project" value="TreeGrafter"/>
</dbReference>
<keyword evidence="8" id="KW-0496">Mitochondrion</keyword>
<keyword evidence="9" id="KW-0786">Thiamine pyrophosphate</keyword>
<dbReference type="GO" id="GO:0003863">
    <property type="term" value="F:branched-chain 2-oxo acid dehydrogenase activity"/>
    <property type="evidence" value="ECO:0007669"/>
    <property type="project" value="UniProtKB-EC"/>
</dbReference>
<comment type="caution">
    <text evidence="11">The sequence shown here is derived from an EMBL/GenBank/DDBJ whole genome shotgun (WGS) entry which is preliminary data.</text>
</comment>
<evidence type="ECO:0000256" key="3">
    <source>
        <dbReference type="ARBA" id="ARBA00008646"/>
    </source>
</evidence>
<organism evidence="11 12">
    <name type="scientific">Apolygus lucorum</name>
    <name type="common">Small green plant bug</name>
    <name type="synonym">Lygocoris lucorum</name>
    <dbReference type="NCBI Taxonomy" id="248454"/>
    <lineage>
        <taxon>Eukaryota</taxon>
        <taxon>Metazoa</taxon>
        <taxon>Ecdysozoa</taxon>
        <taxon>Arthropoda</taxon>
        <taxon>Hexapoda</taxon>
        <taxon>Insecta</taxon>
        <taxon>Pterygota</taxon>
        <taxon>Neoptera</taxon>
        <taxon>Paraneoptera</taxon>
        <taxon>Hemiptera</taxon>
        <taxon>Heteroptera</taxon>
        <taxon>Panheteroptera</taxon>
        <taxon>Cimicomorpha</taxon>
        <taxon>Miridae</taxon>
        <taxon>Mirini</taxon>
        <taxon>Apolygus</taxon>
    </lineage>
</organism>
<evidence type="ECO:0000313" key="12">
    <source>
        <dbReference type="Proteomes" id="UP000466442"/>
    </source>
</evidence>
<dbReference type="OrthoDB" id="3845at2759"/>
<comment type="subcellular location">
    <subcellularLocation>
        <location evidence="2">Mitochondrion matrix</location>
    </subcellularLocation>
</comment>
<evidence type="ECO:0000256" key="2">
    <source>
        <dbReference type="ARBA" id="ARBA00004305"/>
    </source>
</evidence>
<comment type="catalytic activity">
    <reaction evidence="9">
        <text>N(6)-[(R)-lipoyl]-L-lysyl-[protein] + 3-methyl-2-oxobutanoate + H(+) = N(6)-[(R)-S(8)-2-methylpropanoyldihydrolipoyl]-L-lysyl-[protein] + CO2</text>
        <dbReference type="Rhea" id="RHEA:13457"/>
        <dbReference type="Rhea" id="RHEA-COMP:10474"/>
        <dbReference type="Rhea" id="RHEA-COMP:10497"/>
        <dbReference type="ChEBI" id="CHEBI:11851"/>
        <dbReference type="ChEBI" id="CHEBI:15378"/>
        <dbReference type="ChEBI" id="CHEBI:16526"/>
        <dbReference type="ChEBI" id="CHEBI:83099"/>
        <dbReference type="ChEBI" id="CHEBI:83142"/>
        <dbReference type="EC" id="1.2.4.4"/>
    </reaction>
</comment>
<dbReference type="InterPro" id="IPR001017">
    <property type="entry name" value="DH_E1"/>
</dbReference>
<sequence length="427" mass="48343">MFGRITTSLASAAKKSTFKICSAQQLVYFSSESPAVVSRAQQEWFYRLDLKEQESSTPIPTYRVMDEQGCVIDPSQEPKIEVDKLLKMYKSMVLLNTMDKILYESQRQGRISFYMTSFGEEATHLGSAAALNDNDLVYAQYRECGVLVWRGFGLDNLMNQCYGNKLDLGKGKQMPCHFGSKDINFITISSPLTTQLPQAVGSAYAYKRAKVDKCVICYFGDGAASEGDAHAAFNFSATLECPIIFFCRNNGYAISTPTKEQYRGDGIAGRGAAYGMKAIRVDGNDILAVYNATEAARKYCLEENKPIIIEAMTYRAGHHSTSDDSTAYRNIEEVKLWQQEDNPITRTFKYLANKQLWDASAQEDFEKEVKSQVLESFARAEKVKKPVWSEMFTDVYHDMPKHLRNQMKSLRGHLDRNPQQYPLNNFT</sequence>
<dbReference type="CDD" id="cd02000">
    <property type="entry name" value="TPP_E1_PDC_ADC_BCADC"/>
    <property type="match status" value="1"/>
</dbReference>
<comment type="similarity">
    <text evidence="3 9">Belongs to the BCKDHA family.</text>
</comment>
<evidence type="ECO:0000313" key="11">
    <source>
        <dbReference type="EMBL" id="KAF6205092.1"/>
    </source>
</evidence>
<dbReference type="InterPro" id="IPR050771">
    <property type="entry name" value="Alpha-ketoacid_DH_E1_comp"/>
</dbReference>
<name>A0A6A4JT09_APOLU</name>
<evidence type="ECO:0000256" key="1">
    <source>
        <dbReference type="ARBA" id="ARBA00001964"/>
    </source>
</evidence>
<evidence type="ECO:0000256" key="4">
    <source>
        <dbReference type="ARBA" id="ARBA00022723"/>
    </source>
</evidence>
<gene>
    <name evidence="11" type="ORF">GE061_019259</name>
</gene>
<dbReference type="EC" id="1.2.4.4" evidence="9"/>
<keyword evidence="5" id="KW-0809">Transit peptide</keyword>
<evidence type="ECO:0000256" key="7">
    <source>
        <dbReference type="ARBA" id="ARBA00023002"/>
    </source>
</evidence>
<dbReference type="GO" id="GO:0005759">
    <property type="term" value="C:mitochondrial matrix"/>
    <property type="evidence" value="ECO:0007669"/>
    <property type="project" value="UniProtKB-SubCell"/>
</dbReference>
<keyword evidence="4" id="KW-0479">Metal-binding</keyword>
<dbReference type="PANTHER" id="PTHR43380:SF1">
    <property type="entry name" value="2-OXOISOVALERATE DEHYDROGENASE SUBUNIT ALPHA, MITOCHONDRIAL"/>
    <property type="match status" value="1"/>
</dbReference>
<dbReference type="InterPro" id="IPR029061">
    <property type="entry name" value="THDP-binding"/>
</dbReference>
<keyword evidence="12" id="KW-1185">Reference proteome</keyword>
<proteinExistence type="inferred from homology"/>
<comment type="cofactor">
    <cofactor evidence="1 9">
        <name>thiamine diphosphate</name>
        <dbReference type="ChEBI" id="CHEBI:58937"/>
    </cofactor>
</comment>
<dbReference type="SUPFAM" id="SSF52518">
    <property type="entry name" value="Thiamin diphosphate-binding fold (THDP-binding)"/>
    <property type="match status" value="1"/>
</dbReference>
<reference evidence="11" key="1">
    <citation type="journal article" date="2021" name="Mol. Ecol. Resour.">
        <title>Apolygus lucorum genome provides insights into omnivorousness and mesophyll feeding.</title>
        <authorList>
            <person name="Liu Y."/>
            <person name="Liu H."/>
            <person name="Wang H."/>
            <person name="Huang T."/>
            <person name="Liu B."/>
            <person name="Yang B."/>
            <person name="Yin L."/>
            <person name="Li B."/>
            <person name="Zhang Y."/>
            <person name="Zhang S."/>
            <person name="Jiang F."/>
            <person name="Zhang X."/>
            <person name="Ren Y."/>
            <person name="Wang B."/>
            <person name="Wang S."/>
            <person name="Lu Y."/>
            <person name="Wu K."/>
            <person name="Fan W."/>
            <person name="Wang G."/>
        </authorList>
    </citation>
    <scope>NUCLEOTIDE SEQUENCE</scope>
    <source>
        <strain evidence="11">12Hb</strain>
    </source>
</reference>
<comment type="function">
    <text evidence="9">The branched-chain alpha-keto dehydrogenase complex catalyzes the overall conversion of alpha-keto acids to acyl-CoA and CO(2). It contains multiple copies of three enzymatic components: branched-chain alpha-keto acid decarboxylase (E1), lipoamide acyltransferase (E2) and lipoamide dehydrogenase (E3).</text>
</comment>
<dbReference type="PANTHER" id="PTHR43380">
    <property type="entry name" value="2-OXOISOVALERATE DEHYDROGENASE SUBUNIT ALPHA, MITOCHONDRIAL"/>
    <property type="match status" value="1"/>
</dbReference>
<dbReference type="Proteomes" id="UP000466442">
    <property type="component" value="Linkage Group LG9"/>
</dbReference>
<dbReference type="Pfam" id="PF00676">
    <property type="entry name" value="E1_dh"/>
    <property type="match status" value="1"/>
</dbReference>
<dbReference type="FunFam" id="3.40.50.970:FF:000015">
    <property type="entry name" value="2-oxoisovalerate dehydrogenase subunit alpha"/>
    <property type="match status" value="1"/>
</dbReference>
<dbReference type="EMBL" id="WIXP02000009">
    <property type="protein sequence ID" value="KAF6205092.1"/>
    <property type="molecule type" value="Genomic_DNA"/>
</dbReference>
<dbReference type="AlphaFoldDB" id="A0A6A4JT09"/>
<evidence type="ECO:0000256" key="6">
    <source>
        <dbReference type="ARBA" id="ARBA00022958"/>
    </source>
</evidence>
<evidence type="ECO:0000256" key="5">
    <source>
        <dbReference type="ARBA" id="ARBA00022946"/>
    </source>
</evidence>
<accession>A0A6A4JT09</accession>
<keyword evidence="7 9" id="KW-0560">Oxidoreductase</keyword>
<evidence type="ECO:0000256" key="9">
    <source>
        <dbReference type="RuleBase" id="RU365014"/>
    </source>
</evidence>
<dbReference type="GO" id="GO:0046872">
    <property type="term" value="F:metal ion binding"/>
    <property type="evidence" value="ECO:0007669"/>
    <property type="project" value="UniProtKB-KW"/>
</dbReference>
<dbReference type="Gene3D" id="3.40.50.970">
    <property type="match status" value="1"/>
</dbReference>
<feature type="domain" description="Dehydrogenase E1 component" evidence="10">
    <location>
        <begin position="89"/>
        <end position="386"/>
    </location>
</feature>
<keyword evidence="6" id="KW-0630">Potassium</keyword>
<protein>
    <recommendedName>
        <fullName evidence="9">2-oxoisovalerate dehydrogenase subunit alpha</fullName>
        <ecNumber evidence="9">1.2.4.4</ecNumber>
    </recommendedName>
    <alternativeName>
        <fullName evidence="9">Branched-chain alpha-keto acid dehydrogenase E1 component alpha chain</fullName>
    </alternativeName>
</protein>